<dbReference type="AlphaFoldDB" id="A0A6C0I0G2"/>
<organism evidence="1">
    <name type="scientific">viral metagenome</name>
    <dbReference type="NCBI Taxonomy" id="1070528"/>
    <lineage>
        <taxon>unclassified sequences</taxon>
        <taxon>metagenomes</taxon>
        <taxon>organismal metagenomes</taxon>
    </lineage>
</organism>
<name>A0A6C0I0G2_9ZZZZ</name>
<reference evidence="1" key="1">
    <citation type="journal article" date="2020" name="Nature">
        <title>Giant virus diversity and host interactions through global metagenomics.</title>
        <authorList>
            <person name="Schulz F."/>
            <person name="Roux S."/>
            <person name="Paez-Espino D."/>
            <person name="Jungbluth S."/>
            <person name="Walsh D.A."/>
            <person name="Denef V.J."/>
            <person name="McMahon K.D."/>
            <person name="Konstantinidis K.T."/>
            <person name="Eloe-Fadrosh E.A."/>
            <person name="Kyrpides N.C."/>
            <person name="Woyke T."/>
        </authorList>
    </citation>
    <scope>NUCLEOTIDE SEQUENCE</scope>
    <source>
        <strain evidence="1">GVMAG-M-3300023184-182</strain>
    </source>
</reference>
<sequence>MASFLSNLTQKYIYLVVLACKQGSIICFKKNR</sequence>
<accession>A0A6C0I0G2</accession>
<protein>
    <submittedName>
        <fullName evidence="1">Uncharacterized protein</fullName>
    </submittedName>
</protein>
<dbReference type="EMBL" id="MN740049">
    <property type="protein sequence ID" value="QHT85877.1"/>
    <property type="molecule type" value="Genomic_DNA"/>
</dbReference>
<proteinExistence type="predicted"/>
<evidence type="ECO:0000313" key="1">
    <source>
        <dbReference type="EMBL" id="QHT85877.1"/>
    </source>
</evidence>